<feature type="DNA-binding region" description="H-T-H motif" evidence="4">
    <location>
        <begin position="36"/>
        <end position="55"/>
    </location>
</feature>
<comment type="caution">
    <text evidence="6">The sequence shown here is derived from an EMBL/GenBank/DDBJ whole genome shotgun (WGS) entry which is preliminary data.</text>
</comment>
<dbReference type="InterPro" id="IPR050109">
    <property type="entry name" value="HTH-type_TetR-like_transc_reg"/>
</dbReference>
<dbReference type="Pfam" id="PF16859">
    <property type="entry name" value="TetR_C_11"/>
    <property type="match status" value="1"/>
</dbReference>
<evidence type="ECO:0000313" key="7">
    <source>
        <dbReference type="Proteomes" id="UP000535543"/>
    </source>
</evidence>
<gene>
    <name evidence="6" type="ORF">FGL95_21595</name>
</gene>
<reference evidence="6 7" key="2">
    <citation type="submission" date="2020-06" db="EMBL/GenBank/DDBJ databases">
        <title>Antribacter stalactiti gen. nov., sp. nov., a new member of the family Nacardiaceae isolated from a cave.</title>
        <authorList>
            <person name="Kim I.S."/>
        </authorList>
    </citation>
    <scope>NUCLEOTIDE SEQUENCE [LARGE SCALE GENOMIC DNA]</scope>
    <source>
        <strain evidence="6 7">YC2-7</strain>
    </source>
</reference>
<dbReference type="InterPro" id="IPR036271">
    <property type="entry name" value="Tet_transcr_reg_TetR-rel_C_sf"/>
</dbReference>
<dbReference type="GO" id="GO:0000976">
    <property type="term" value="F:transcription cis-regulatory region binding"/>
    <property type="evidence" value="ECO:0007669"/>
    <property type="project" value="TreeGrafter"/>
</dbReference>
<dbReference type="InterPro" id="IPR011075">
    <property type="entry name" value="TetR_C"/>
</dbReference>
<keyword evidence="1" id="KW-0805">Transcription regulation</keyword>
<evidence type="ECO:0000259" key="5">
    <source>
        <dbReference type="PROSITE" id="PS50977"/>
    </source>
</evidence>
<keyword evidence="7" id="KW-1185">Reference proteome</keyword>
<evidence type="ECO:0000256" key="4">
    <source>
        <dbReference type="PROSITE-ProRule" id="PRU00335"/>
    </source>
</evidence>
<dbReference type="SUPFAM" id="SSF46689">
    <property type="entry name" value="Homeodomain-like"/>
    <property type="match status" value="1"/>
</dbReference>
<evidence type="ECO:0000256" key="1">
    <source>
        <dbReference type="ARBA" id="ARBA00023015"/>
    </source>
</evidence>
<dbReference type="RefSeq" id="WP_169590668.1">
    <property type="nucleotide sequence ID" value="NZ_VCQU01000008.1"/>
</dbReference>
<evidence type="ECO:0000313" key="6">
    <source>
        <dbReference type="EMBL" id="NMN97635.1"/>
    </source>
</evidence>
<dbReference type="PROSITE" id="PS50977">
    <property type="entry name" value="HTH_TETR_2"/>
    <property type="match status" value="1"/>
</dbReference>
<dbReference type="PRINTS" id="PR00455">
    <property type="entry name" value="HTHTETR"/>
</dbReference>
<evidence type="ECO:0000256" key="3">
    <source>
        <dbReference type="ARBA" id="ARBA00023163"/>
    </source>
</evidence>
<reference evidence="6 7" key="1">
    <citation type="submission" date="2019-05" db="EMBL/GenBank/DDBJ databases">
        <authorList>
            <person name="Lee S.D."/>
        </authorList>
    </citation>
    <scope>NUCLEOTIDE SEQUENCE [LARGE SCALE GENOMIC DNA]</scope>
    <source>
        <strain evidence="6 7">YC2-7</strain>
    </source>
</reference>
<dbReference type="Gene3D" id="1.10.10.60">
    <property type="entry name" value="Homeodomain-like"/>
    <property type="match status" value="1"/>
</dbReference>
<dbReference type="Gene3D" id="1.10.357.10">
    <property type="entry name" value="Tetracycline Repressor, domain 2"/>
    <property type="match status" value="1"/>
</dbReference>
<name>A0A848KFR7_9NOCA</name>
<dbReference type="GO" id="GO:0003700">
    <property type="term" value="F:DNA-binding transcription factor activity"/>
    <property type="evidence" value="ECO:0007669"/>
    <property type="project" value="TreeGrafter"/>
</dbReference>
<keyword evidence="2 4" id="KW-0238">DNA-binding</keyword>
<organism evidence="6 7">
    <name type="scientific">Antrihabitans stalactiti</name>
    <dbReference type="NCBI Taxonomy" id="2584121"/>
    <lineage>
        <taxon>Bacteria</taxon>
        <taxon>Bacillati</taxon>
        <taxon>Actinomycetota</taxon>
        <taxon>Actinomycetes</taxon>
        <taxon>Mycobacteriales</taxon>
        <taxon>Nocardiaceae</taxon>
        <taxon>Antrihabitans</taxon>
    </lineage>
</organism>
<keyword evidence="3" id="KW-0804">Transcription</keyword>
<evidence type="ECO:0000256" key="2">
    <source>
        <dbReference type="ARBA" id="ARBA00023125"/>
    </source>
</evidence>
<dbReference type="SUPFAM" id="SSF48498">
    <property type="entry name" value="Tetracyclin repressor-like, C-terminal domain"/>
    <property type="match status" value="1"/>
</dbReference>
<proteinExistence type="predicted"/>
<dbReference type="PANTHER" id="PTHR30055">
    <property type="entry name" value="HTH-TYPE TRANSCRIPTIONAL REGULATOR RUTR"/>
    <property type="match status" value="1"/>
</dbReference>
<dbReference type="AlphaFoldDB" id="A0A848KFR7"/>
<dbReference type="InterPro" id="IPR009057">
    <property type="entry name" value="Homeodomain-like_sf"/>
</dbReference>
<sequence>MTEPIERPGGRTSRVRHAVLRAAGDALAESGFPALDLAEVARRAGVGKTTVYRRWGNVPALVADLLAEMAEESVARTETGTLLGDLEANALLVQQTLTDPRQGRLFRAVIAAASCDERTAAALQRFYDMRIAEWVPCVEAALRRGEVPEGTDPTTVIMAVSAPLYYRLLTRTEPPTRADALTAARSAVAAATAGAFVPL</sequence>
<dbReference type="PANTHER" id="PTHR30055:SF148">
    <property type="entry name" value="TETR-FAMILY TRANSCRIPTIONAL REGULATOR"/>
    <property type="match status" value="1"/>
</dbReference>
<dbReference type="InterPro" id="IPR001647">
    <property type="entry name" value="HTH_TetR"/>
</dbReference>
<accession>A0A848KFR7</accession>
<dbReference type="EMBL" id="VCQU01000008">
    <property type="protein sequence ID" value="NMN97635.1"/>
    <property type="molecule type" value="Genomic_DNA"/>
</dbReference>
<dbReference type="Pfam" id="PF00440">
    <property type="entry name" value="TetR_N"/>
    <property type="match status" value="1"/>
</dbReference>
<dbReference type="Proteomes" id="UP000535543">
    <property type="component" value="Unassembled WGS sequence"/>
</dbReference>
<protein>
    <submittedName>
        <fullName evidence="6">TetR/AcrR family transcriptional regulator</fullName>
    </submittedName>
</protein>
<feature type="domain" description="HTH tetR-type" evidence="5">
    <location>
        <begin position="13"/>
        <end position="73"/>
    </location>
</feature>